<keyword evidence="2 7" id="KW-0645">Protease</keyword>
<comment type="caution">
    <text evidence="5">Lacks conserved residue(s) required for the propagation of feature annotation.</text>
</comment>
<evidence type="ECO:0000256" key="3">
    <source>
        <dbReference type="ARBA" id="ARBA00022801"/>
    </source>
</evidence>
<dbReference type="InterPro" id="IPR050131">
    <property type="entry name" value="Peptidase_S8_subtilisin-like"/>
</dbReference>
<dbReference type="InterPro" id="IPR000209">
    <property type="entry name" value="Peptidase_S8/S53_dom"/>
</dbReference>
<keyword evidence="3" id="KW-0378">Hydrolase</keyword>
<dbReference type="InterPro" id="IPR015500">
    <property type="entry name" value="Peptidase_S8_subtilisin-rel"/>
</dbReference>
<dbReference type="SUPFAM" id="SSF52743">
    <property type="entry name" value="Subtilisin-like"/>
    <property type="match status" value="1"/>
</dbReference>
<organism evidence="7 8">
    <name type="scientific">Legionella longbeachae serogroup 1 (strain NSW150)</name>
    <dbReference type="NCBI Taxonomy" id="661367"/>
    <lineage>
        <taxon>Bacteria</taxon>
        <taxon>Pseudomonadati</taxon>
        <taxon>Pseudomonadota</taxon>
        <taxon>Gammaproteobacteria</taxon>
        <taxon>Legionellales</taxon>
        <taxon>Legionellaceae</taxon>
        <taxon>Legionella</taxon>
    </lineage>
</organism>
<dbReference type="AlphaFoldDB" id="D3HNM1"/>
<dbReference type="PANTHER" id="PTHR43806">
    <property type="entry name" value="PEPTIDASE S8"/>
    <property type="match status" value="1"/>
</dbReference>
<reference evidence="7 8" key="1">
    <citation type="journal article" date="2010" name="PLoS Genet.">
        <title>Analysis of the Legionella longbeachae genome and transcriptome uncovers unique strategies to cause Legionnaires' disease.</title>
        <authorList>
            <person name="Cazalet C."/>
            <person name="Gomez-Valero L."/>
            <person name="Rusniok C."/>
            <person name="Lomma M."/>
            <person name="Dervins-Ravault D."/>
            <person name="Newton H."/>
            <person name="Sansom F."/>
            <person name="Jarraud S."/>
            <person name="Zidane N."/>
            <person name="Ma L."/>
            <person name="Bouchier C."/>
            <person name="Etienne J."/>
            <person name="Hartland E."/>
            <person name="Buchrieser C."/>
        </authorList>
    </citation>
    <scope>NUCLEOTIDE SEQUENCE [LARGE SCALE GENOMIC DNA]</scope>
    <source>
        <strain evidence="7 8">NSW150</strain>
    </source>
</reference>
<dbReference type="InterPro" id="IPR036852">
    <property type="entry name" value="Peptidase_S8/S53_dom_sf"/>
</dbReference>
<dbReference type="eggNOG" id="COG1404">
    <property type="taxonomic scope" value="Bacteria"/>
</dbReference>
<dbReference type="KEGG" id="llo:LLO_0156"/>
<evidence type="ECO:0000256" key="5">
    <source>
        <dbReference type="PROSITE-ProRule" id="PRU01240"/>
    </source>
</evidence>
<dbReference type="PRINTS" id="PR00723">
    <property type="entry name" value="SUBTILISIN"/>
</dbReference>
<name>D3HNM1_LEGLN</name>
<dbReference type="GO" id="GO:0006508">
    <property type="term" value="P:proteolysis"/>
    <property type="evidence" value="ECO:0007669"/>
    <property type="project" value="UniProtKB-KW"/>
</dbReference>
<protein>
    <submittedName>
        <fullName evidence="7">Putative serine protease, subtilase family</fullName>
    </submittedName>
</protein>
<evidence type="ECO:0000259" key="6">
    <source>
        <dbReference type="Pfam" id="PF00082"/>
    </source>
</evidence>
<dbReference type="RefSeq" id="WP_012978747.1">
    <property type="nucleotide sequence ID" value="NC_013861.1"/>
</dbReference>
<proteinExistence type="inferred from homology"/>
<evidence type="ECO:0000313" key="8">
    <source>
        <dbReference type="Proteomes" id="UP000001060"/>
    </source>
</evidence>
<dbReference type="Gene3D" id="3.40.50.200">
    <property type="entry name" value="Peptidase S8/S53 domain"/>
    <property type="match status" value="1"/>
</dbReference>
<evidence type="ECO:0000313" key="7">
    <source>
        <dbReference type="EMBL" id="CBJ10484.1"/>
    </source>
</evidence>
<dbReference type="Pfam" id="PF00082">
    <property type="entry name" value="Peptidase_S8"/>
    <property type="match status" value="1"/>
</dbReference>
<dbReference type="STRING" id="661367.LLO_0156"/>
<comment type="similarity">
    <text evidence="1 5">Belongs to the peptidase S8 family.</text>
</comment>
<evidence type="ECO:0000256" key="2">
    <source>
        <dbReference type="ARBA" id="ARBA00022670"/>
    </source>
</evidence>
<keyword evidence="8" id="KW-1185">Reference proteome</keyword>
<dbReference type="PROSITE" id="PS00138">
    <property type="entry name" value="SUBTILASE_SER"/>
    <property type="match status" value="1"/>
</dbReference>
<gene>
    <name evidence="7" type="ordered locus">LLO_0156</name>
</gene>
<evidence type="ECO:0000256" key="1">
    <source>
        <dbReference type="ARBA" id="ARBA00011073"/>
    </source>
</evidence>
<dbReference type="PROSITE" id="PS51892">
    <property type="entry name" value="SUBTILASE"/>
    <property type="match status" value="1"/>
</dbReference>
<sequence>MNIRKYFILGTFGVLSSIGSHIYAAEKPCGKFLDRIILKFNTVSSVNKPDLGVRFWNTFSNESELPIQSIKPMPSGAYLVMVDSEKLKKISTTKNLSKNDYFHQVIAQLLKRSDVKYADRDFTLCPIRPSDITKKGSPLETSNLVLISHASQWDEFNGPGGVFLESSPGALDGAWAITLGYANPPIVLTNFEAINSNADLNPNLLSPGWSFVKNSTNTTDPSEDHGTHTAGTIAATGSISGIAGMGPMLKILPVEVEITASGIETGIYWAMGRNVYGVPHNNYPAKVISMSFRNTLEVGCPVSLQEAIDTFIHDNNGTITVSAGNDDEPASNNPPRSCSNVFVVAATQINGFRAEYSNYGPRVTLAAPGGEQQKGGACDAGGILSTVSTNTGCQNSGFSFYQGTSMATPHVAGIAGLIYALIPNISSQEVKNILLESVMPFGTTTDPERSCKGVKSCGIGIVNANNAVQLAISGRTIIAAPSPTDLELQSSYDPFNRCPLNKYVPTVQSLASPIASKWIISKPTRACQILEVYENPKLQVNGQQLKVTYGKTVLTLQTPGLTCQVNNSHGFIC</sequence>
<dbReference type="HOGENOM" id="CLU_475522_0_0_6"/>
<dbReference type="InterPro" id="IPR023828">
    <property type="entry name" value="Peptidase_S8_Ser-AS"/>
</dbReference>
<evidence type="ECO:0000256" key="4">
    <source>
        <dbReference type="ARBA" id="ARBA00022825"/>
    </source>
</evidence>
<dbReference type="PANTHER" id="PTHR43806:SF11">
    <property type="entry name" value="CEREVISIN-RELATED"/>
    <property type="match status" value="1"/>
</dbReference>
<dbReference type="GO" id="GO:0004252">
    <property type="term" value="F:serine-type endopeptidase activity"/>
    <property type="evidence" value="ECO:0007669"/>
    <property type="project" value="InterPro"/>
</dbReference>
<accession>D3HNM1</accession>
<dbReference type="EMBL" id="FN650140">
    <property type="protein sequence ID" value="CBJ10484.1"/>
    <property type="molecule type" value="Genomic_DNA"/>
</dbReference>
<feature type="domain" description="Peptidase S8/S53" evidence="6">
    <location>
        <begin position="198"/>
        <end position="438"/>
    </location>
</feature>
<keyword evidence="4" id="KW-0720">Serine protease</keyword>
<dbReference type="OrthoDB" id="9790784at2"/>
<dbReference type="GeneID" id="40924380"/>
<dbReference type="Proteomes" id="UP000001060">
    <property type="component" value="Chromosome"/>
</dbReference>